<feature type="binding site" evidence="9">
    <location>
        <position position="180"/>
    </location>
    <ligand>
        <name>ATP</name>
        <dbReference type="ChEBI" id="CHEBI:30616"/>
    </ligand>
</feature>
<evidence type="ECO:0000256" key="3">
    <source>
        <dbReference type="ARBA" id="ARBA00022741"/>
    </source>
</evidence>
<accession>A0A562NQ98</accession>
<feature type="binding site" evidence="9">
    <location>
        <position position="272"/>
    </location>
    <ligand>
        <name>K(+)</name>
        <dbReference type="ChEBI" id="CHEBI:29103"/>
    </ligand>
</feature>
<keyword evidence="4 9" id="KW-0418">Kinase</keyword>
<comment type="caution">
    <text evidence="11">The sequence shown here is derived from an EMBL/GenBank/DDBJ whole genome shotgun (WGS) entry which is preliminary data.</text>
</comment>
<comment type="similarity">
    <text evidence="9">Belongs to the carbohydrate kinase PfkB family. Ribokinase subfamily.</text>
</comment>
<dbReference type="HAMAP" id="MF_01987">
    <property type="entry name" value="Ribokinase"/>
    <property type="match status" value="1"/>
</dbReference>
<feature type="binding site" evidence="9">
    <location>
        <position position="137"/>
    </location>
    <ligand>
        <name>substrate</name>
    </ligand>
</feature>
<protein>
    <recommendedName>
        <fullName evidence="9">Ribokinase</fullName>
        <shortName evidence="9">RK</shortName>
        <ecNumber evidence="9">2.7.1.15</ecNumber>
    </recommendedName>
</protein>
<evidence type="ECO:0000256" key="1">
    <source>
        <dbReference type="ARBA" id="ARBA00022679"/>
    </source>
</evidence>
<dbReference type="GO" id="GO:0019303">
    <property type="term" value="P:D-ribose catabolic process"/>
    <property type="evidence" value="ECO:0007669"/>
    <property type="project" value="UniProtKB-UniRule"/>
</dbReference>
<dbReference type="PRINTS" id="PR00990">
    <property type="entry name" value="RIBOKINASE"/>
</dbReference>
<proteinExistence type="inferred from homology"/>
<sequence length="291" mass="30520">MTIYNLGSINIDHVYRLPTLPQPGETIASLAYTRGLGGKGANQSVAAARAGAEVIHLGAMGTEDDWVEERLTAARVQTATIARLSNEPTGHAIILVDEAAENSIIIHPGANRALQEKALAQALKSIGAGDTLMMQNETNQQAETAALAKAAGARVIYSAAPFQIEPLRAVLPHASILALNALEARALFAEAGEDLPVEGLLITHGSDGAEYRDLKTGQTHRQAAFRVKAVDTTGAGDCFAGWFAAGLDRGEDPATALRHAAAAAALQVTRHGAGDAMPDRAEVLEFLRNQP</sequence>
<reference evidence="11 12" key="1">
    <citation type="journal article" date="2015" name="Stand. Genomic Sci.">
        <title>Genomic Encyclopedia of Bacterial and Archaeal Type Strains, Phase III: the genomes of soil and plant-associated and newly described type strains.</title>
        <authorList>
            <person name="Whitman W.B."/>
            <person name="Woyke T."/>
            <person name="Klenk H.P."/>
            <person name="Zhou Y."/>
            <person name="Lilburn T.G."/>
            <person name="Beck B.J."/>
            <person name="De Vos P."/>
            <person name="Vandamme P."/>
            <person name="Eisen J.A."/>
            <person name="Garrity G."/>
            <person name="Hugenholtz P."/>
            <person name="Kyrpides N.C."/>
        </authorList>
    </citation>
    <scope>NUCLEOTIDE SEQUENCE [LARGE SCALE GENOMIC DNA]</scope>
    <source>
        <strain evidence="11 12">CGMCC 1.5364</strain>
    </source>
</reference>
<dbReference type="Gene3D" id="3.40.1190.20">
    <property type="match status" value="1"/>
</dbReference>
<dbReference type="GO" id="GO:0004747">
    <property type="term" value="F:ribokinase activity"/>
    <property type="evidence" value="ECO:0007669"/>
    <property type="project" value="UniProtKB-UniRule"/>
</dbReference>
<keyword evidence="1 9" id="KW-0808">Transferase</keyword>
<comment type="subcellular location">
    <subcellularLocation>
        <location evidence="9">Cytoplasm</location>
    </subcellularLocation>
</comment>
<comment type="catalytic activity">
    <reaction evidence="9">
        <text>D-ribose + ATP = D-ribose 5-phosphate + ADP + H(+)</text>
        <dbReference type="Rhea" id="RHEA:13697"/>
        <dbReference type="ChEBI" id="CHEBI:15378"/>
        <dbReference type="ChEBI" id="CHEBI:30616"/>
        <dbReference type="ChEBI" id="CHEBI:47013"/>
        <dbReference type="ChEBI" id="CHEBI:78346"/>
        <dbReference type="ChEBI" id="CHEBI:456216"/>
        <dbReference type="EC" id="2.7.1.15"/>
    </reaction>
</comment>
<keyword evidence="12" id="KW-1185">Reference proteome</keyword>
<dbReference type="GO" id="GO:0005524">
    <property type="term" value="F:ATP binding"/>
    <property type="evidence" value="ECO:0007669"/>
    <property type="project" value="UniProtKB-UniRule"/>
</dbReference>
<feature type="binding site" evidence="9">
    <location>
        <begin position="10"/>
        <end position="12"/>
    </location>
    <ligand>
        <name>substrate</name>
    </ligand>
</feature>
<evidence type="ECO:0000256" key="6">
    <source>
        <dbReference type="ARBA" id="ARBA00022842"/>
    </source>
</evidence>
<keyword evidence="3 9" id="KW-0547">Nucleotide-binding</keyword>
<dbReference type="PANTHER" id="PTHR10584">
    <property type="entry name" value="SUGAR KINASE"/>
    <property type="match status" value="1"/>
</dbReference>
<evidence type="ECO:0000256" key="2">
    <source>
        <dbReference type="ARBA" id="ARBA00022723"/>
    </source>
</evidence>
<comment type="function">
    <text evidence="9">Catalyzes the phosphorylation of ribose at O-5 in a reaction requiring ATP and magnesium. The resulting D-ribose-5-phosphate can then be used either for sythesis of nucleotides, histidine, and tryptophan, or as a component of the pentose phosphate pathway.</text>
</comment>
<dbReference type="RefSeq" id="WP_145397699.1">
    <property type="nucleotide sequence ID" value="NZ_VLKU01000005.1"/>
</dbReference>
<comment type="pathway">
    <text evidence="9">Carbohydrate metabolism; D-ribose degradation; D-ribose 5-phosphate from beta-D-ribopyranose: step 2/2.</text>
</comment>
<feature type="domain" description="Carbohydrate kinase PfkB" evidence="10">
    <location>
        <begin position="6"/>
        <end position="279"/>
    </location>
</feature>
<feature type="active site" description="Proton acceptor" evidence="9">
    <location>
        <position position="237"/>
    </location>
</feature>
<keyword evidence="8 9" id="KW-0119">Carbohydrate metabolism</keyword>
<dbReference type="InterPro" id="IPR011611">
    <property type="entry name" value="PfkB_dom"/>
</dbReference>
<feature type="binding site" evidence="9">
    <location>
        <begin position="236"/>
        <end position="237"/>
    </location>
    <ligand>
        <name>ATP</name>
        <dbReference type="ChEBI" id="CHEBI:30616"/>
    </ligand>
</feature>
<feature type="binding site" evidence="9">
    <location>
        <begin position="203"/>
        <end position="208"/>
    </location>
    <ligand>
        <name>ATP</name>
        <dbReference type="ChEBI" id="CHEBI:30616"/>
    </ligand>
</feature>
<evidence type="ECO:0000259" key="10">
    <source>
        <dbReference type="Pfam" id="PF00294"/>
    </source>
</evidence>
<dbReference type="InterPro" id="IPR002139">
    <property type="entry name" value="Ribo/fructo_kinase"/>
</dbReference>
<comment type="activity regulation">
    <text evidence="9">Activated by a monovalent cation that binds near, but not in, the active site. The most likely occupant of the site in vivo is potassium. Ion binding induces a conformational change that may alter substrate affinity.</text>
</comment>
<keyword evidence="7 9" id="KW-0630">Potassium</keyword>
<evidence type="ECO:0000313" key="12">
    <source>
        <dbReference type="Proteomes" id="UP000316225"/>
    </source>
</evidence>
<dbReference type="AlphaFoldDB" id="A0A562NQ98"/>
<dbReference type="GO" id="GO:0005737">
    <property type="term" value="C:cytoplasm"/>
    <property type="evidence" value="ECO:0007669"/>
    <property type="project" value="UniProtKB-SubCell"/>
</dbReference>
<dbReference type="PANTHER" id="PTHR10584:SF166">
    <property type="entry name" value="RIBOKINASE"/>
    <property type="match status" value="1"/>
</dbReference>
<feature type="binding site" evidence="9">
    <location>
        <begin position="38"/>
        <end position="42"/>
    </location>
    <ligand>
        <name>substrate</name>
    </ligand>
</feature>
<comment type="caution">
    <text evidence="9">Lacks conserved residue(s) required for the propagation of feature annotation.</text>
</comment>
<keyword evidence="9" id="KW-0963">Cytoplasm</keyword>
<dbReference type="Pfam" id="PF00294">
    <property type="entry name" value="PfkB"/>
    <property type="match status" value="1"/>
</dbReference>
<evidence type="ECO:0000313" key="11">
    <source>
        <dbReference type="EMBL" id="TWI34362.1"/>
    </source>
</evidence>
<feature type="binding site" evidence="9">
    <location>
        <position position="270"/>
    </location>
    <ligand>
        <name>K(+)</name>
        <dbReference type="ChEBI" id="CHEBI:29103"/>
    </ligand>
</feature>
<comment type="subunit">
    <text evidence="9">Homodimer.</text>
</comment>
<feature type="binding site" evidence="9">
    <location>
        <position position="267"/>
    </location>
    <ligand>
        <name>K(+)</name>
        <dbReference type="ChEBI" id="CHEBI:29103"/>
    </ligand>
</feature>
<dbReference type="EMBL" id="VLKU01000005">
    <property type="protein sequence ID" value="TWI34362.1"/>
    <property type="molecule type" value="Genomic_DNA"/>
</dbReference>
<feature type="binding site" evidence="9">
    <location>
        <position position="231"/>
    </location>
    <ligand>
        <name>K(+)</name>
        <dbReference type="ChEBI" id="CHEBI:29103"/>
    </ligand>
</feature>
<comment type="cofactor">
    <cofactor evidence="9">
        <name>Mg(2+)</name>
        <dbReference type="ChEBI" id="CHEBI:18420"/>
    </cofactor>
    <text evidence="9">Requires a divalent cation, most likely magnesium in vivo, as an electrophilic catalyst to aid phosphoryl group transfer. It is the chelate of the metal and the nucleotide that is the actual substrate.</text>
</comment>
<keyword evidence="5 9" id="KW-0067">ATP-binding</keyword>
<dbReference type="GO" id="GO:0046872">
    <property type="term" value="F:metal ion binding"/>
    <property type="evidence" value="ECO:0007669"/>
    <property type="project" value="UniProtKB-KW"/>
</dbReference>
<evidence type="ECO:0000256" key="5">
    <source>
        <dbReference type="ARBA" id="ARBA00022840"/>
    </source>
</evidence>
<evidence type="ECO:0000256" key="8">
    <source>
        <dbReference type="ARBA" id="ARBA00023277"/>
    </source>
</evidence>
<gene>
    <name evidence="9" type="primary">rbsK</name>
    <name evidence="11" type="ORF">IQ24_01880</name>
</gene>
<dbReference type="InterPro" id="IPR011877">
    <property type="entry name" value="Ribokinase"/>
</dbReference>
<dbReference type="UniPathway" id="UPA00916">
    <property type="reaction ID" value="UER00889"/>
</dbReference>
<evidence type="ECO:0000256" key="7">
    <source>
        <dbReference type="ARBA" id="ARBA00022958"/>
    </source>
</evidence>
<dbReference type="Proteomes" id="UP000316225">
    <property type="component" value="Unassembled WGS sequence"/>
</dbReference>
<feature type="binding site" evidence="9">
    <location>
        <position position="237"/>
    </location>
    <ligand>
        <name>substrate</name>
    </ligand>
</feature>
<feature type="binding site" evidence="9">
    <location>
        <position position="233"/>
    </location>
    <ligand>
        <name>K(+)</name>
        <dbReference type="ChEBI" id="CHEBI:29103"/>
    </ligand>
</feature>
<dbReference type="OrthoDB" id="9792663at2"/>
<keyword evidence="6 9" id="KW-0460">Magnesium</keyword>
<evidence type="ECO:0000256" key="9">
    <source>
        <dbReference type="HAMAP-Rule" id="MF_01987"/>
    </source>
</evidence>
<evidence type="ECO:0000256" key="4">
    <source>
        <dbReference type="ARBA" id="ARBA00022777"/>
    </source>
</evidence>
<dbReference type="SUPFAM" id="SSF53613">
    <property type="entry name" value="Ribokinase-like"/>
    <property type="match status" value="1"/>
</dbReference>
<dbReference type="InterPro" id="IPR029056">
    <property type="entry name" value="Ribokinase-like"/>
</dbReference>
<organism evidence="11 12">
    <name type="scientific">Paracoccus sulfuroxidans</name>
    <dbReference type="NCBI Taxonomy" id="384678"/>
    <lineage>
        <taxon>Bacteria</taxon>
        <taxon>Pseudomonadati</taxon>
        <taxon>Pseudomonadota</taxon>
        <taxon>Alphaproteobacteria</taxon>
        <taxon>Rhodobacterales</taxon>
        <taxon>Paracoccaceae</taxon>
        <taxon>Paracoccus</taxon>
    </lineage>
</organism>
<name>A0A562NQ98_9RHOB</name>
<dbReference type="EC" id="2.7.1.15" evidence="9"/>
<keyword evidence="2 9" id="KW-0479">Metal-binding</keyword>
<dbReference type="CDD" id="cd01174">
    <property type="entry name" value="ribokinase"/>
    <property type="match status" value="1"/>
</dbReference>